<evidence type="ECO:0000313" key="3">
    <source>
        <dbReference type="EMBL" id="MEX1668869.1"/>
    </source>
</evidence>
<feature type="domain" description="DnaT DNA-binding" evidence="2">
    <location>
        <begin position="173"/>
        <end position="238"/>
    </location>
</feature>
<name>A0ABV3U4J6_9GAMM</name>
<dbReference type="Proteomes" id="UP001557485">
    <property type="component" value="Unassembled WGS sequence"/>
</dbReference>
<dbReference type="RefSeq" id="WP_368381139.1">
    <property type="nucleotide sequence ID" value="NZ_JBFRYA010000006.1"/>
</dbReference>
<proteinExistence type="predicted"/>
<gene>
    <name evidence="3" type="ORF">AB4876_08090</name>
</gene>
<dbReference type="Pfam" id="PF17948">
    <property type="entry name" value="DnaT"/>
    <property type="match status" value="3"/>
</dbReference>
<keyword evidence="4" id="KW-1185">Reference proteome</keyword>
<feature type="compositionally biased region" description="Low complexity" evidence="1">
    <location>
        <begin position="129"/>
        <end position="141"/>
    </location>
</feature>
<evidence type="ECO:0000313" key="4">
    <source>
        <dbReference type="Proteomes" id="UP001557485"/>
    </source>
</evidence>
<feature type="domain" description="DnaT DNA-binding" evidence="2">
    <location>
        <begin position="246"/>
        <end position="310"/>
    </location>
</feature>
<dbReference type="InterPro" id="IPR040480">
    <property type="entry name" value="DnaT_DNA_bind"/>
</dbReference>
<feature type="compositionally biased region" description="Polar residues" evidence="1">
    <location>
        <begin position="106"/>
        <end position="124"/>
    </location>
</feature>
<reference evidence="3 4" key="1">
    <citation type="journal article" date="2011" name="Int. J. Syst. Evol. Microbiol.">
        <title>Zhongshania antarctica gen. nov., sp. nov. and Zhongshania guokunii sp. nov., gammaproteobacteria respectively isolated from coastal attached (fast) ice and surface seawater of the Antarctic.</title>
        <authorList>
            <person name="Li H.J."/>
            <person name="Zhang X.Y."/>
            <person name="Chen C.X."/>
            <person name="Zhang Y.J."/>
            <person name="Gao Z.M."/>
            <person name="Yu Y."/>
            <person name="Chen X.L."/>
            <person name="Chen B."/>
            <person name="Zhang Y.Z."/>
        </authorList>
    </citation>
    <scope>NUCLEOTIDE SEQUENCE [LARGE SCALE GENOMIC DNA]</scope>
    <source>
        <strain evidence="3 4">ZS6-22T</strain>
    </source>
</reference>
<comment type="caution">
    <text evidence="3">The sequence shown here is derived from an EMBL/GenBank/DDBJ whole genome shotgun (WGS) entry which is preliminary data.</text>
</comment>
<evidence type="ECO:0000259" key="2">
    <source>
        <dbReference type="Pfam" id="PF17948"/>
    </source>
</evidence>
<dbReference type="Gene3D" id="1.10.8.1180">
    <property type="match status" value="3"/>
</dbReference>
<sequence>MSAAFVERQLLVSPSLAATLGLEAALLYQLLADWLPLLDSRESQGVAWYIIDKQRLNKQLPFWDMDKIEEVLRTLSDQGVIIIGAALMSNAQNIRLALAQSKLAQPNSAQSKSAPPRANNTQAPTARVPQQPQQPLPAQQPDRSGQLVANSTRINRHTNTASPRHPVPGNSIIAADWLPDQAGIDYLTRFNQVDPAFINAVLPEFIAHYRETGETRSSWSSAFSQYVSRRWKKQQYQKIEESRNLPINDSWKPSLDAVEILERDGISHNFIEDAIPEFTLFWRERGTADSNWNSRFIQHIRLQWARYTNTVSNENEIAPIRGDWQPNDAVFDILRMARIDPEFARAQIAEFILFWQDSGQAHRSWNTKFLQHVKYRWANNHQLGQSDARQQQASGASKSATGFIAKHTDRSWADEL</sequence>
<protein>
    <submittedName>
        <fullName evidence="3">DnaT-like ssDNA-binding domain-containing protein</fullName>
    </submittedName>
</protein>
<evidence type="ECO:0000256" key="1">
    <source>
        <dbReference type="SAM" id="MobiDB-lite"/>
    </source>
</evidence>
<feature type="domain" description="DnaT DNA-binding" evidence="2">
    <location>
        <begin position="319"/>
        <end position="382"/>
    </location>
</feature>
<feature type="region of interest" description="Disordered" evidence="1">
    <location>
        <begin position="106"/>
        <end position="145"/>
    </location>
</feature>
<accession>A0ABV3U4J6</accession>
<dbReference type="EMBL" id="JBFRYA010000006">
    <property type="protein sequence ID" value="MEX1668869.1"/>
    <property type="molecule type" value="Genomic_DNA"/>
</dbReference>
<organism evidence="3 4">
    <name type="scientific">Zhongshania guokunii</name>
    <dbReference type="NCBI Taxonomy" id="641783"/>
    <lineage>
        <taxon>Bacteria</taxon>
        <taxon>Pseudomonadati</taxon>
        <taxon>Pseudomonadota</taxon>
        <taxon>Gammaproteobacteria</taxon>
        <taxon>Cellvibrionales</taxon>
        <taxon>Spongiibacteraceae</taxon>
        <taxon>Zhongshania</taxon>
    </lineage>
</organism>